<evidence type="ECO:0000313" key="2">
    <source>
        <dbReference type="EMBL" id="KAF4631822.1"/>
    </source>
</evidence>
<evidence type="ECO:0000256" key="1">
    <source>
        <dbReference type="SAM" id="MobiDB-lite"/>
    </source>
</evidence>
<name>A0A8H4RP33_9HELO</name>
<accession>A0A8H4RP33</accession>
<dbReference type="AlphaFoldDB" id="A0A8H4RP33"/>
<reference evidence="2 3" key="1">
    <citation type="submission" date="2020-03" db="EMBL/GenBank/DDBJ databases">
        <title>Draft Genome Sequence of Cudoniella acicularis.</title>
        <authorList>
            <person name="Buettner E."/>
            <person name="Kellner H."/>
        </authorList>
    </citation>
    <scope>NUCLEOTIDE SEQUENCE [LARGE SCALE GENOMIC DNA]</scope>
    <source>
        <strain evidence="2 3">DSM 108380</strain>
    </source>
</reference>
<gene>
    <name evidence="2" type="ORF">G7Y89_g6308</name>
</gene>
<feature type="region of interest" description="Disordered" evidence="1">
    <location>
        <begin position="80"/>
        <end position="112"/>
    </location>
</feature>
<keyword evidence="3" id="KW-1185">Reference proteome</keyword>
<organism evidence="2 3">
    <name type="scientific">Cudoniella acicularis</name>
    <dbReference type="NCBI Taxonomy" id="354080"/>
    <lineage>
        <taxon>Eukaryota</taxon>
        <taxon>Fungi</taxon>
        <taxon>Dikarya</taxon>
        <taxon>Ascomycota</taxon>
        <taxon>Pezizomycotina</taxon>
        <taxon>Leotiomycetes</taxon>
        <taxon>Helotiales</taxon>
        <taxon>Tricladiaceae</taxon>
        <taxon>Cudoniella</taxon>
    </lineage>
</organism>
<dbReference type="EMBL" id="JAAMPI010000407">
    <property type="protein sequence ID" value="KAF4631822.1"/>
    <property type="molecule type" value="Genomic_DNA"/>
</dbReference>
<dbReference type="OrthoDB" id="26838at2759"/>
<dbReference type="Proteomes" id="UP000566819">
    <property type="component" value="Unassembled WGS sequence"/>
</dbReference>
<proteinExistence type="predicted"/>
<feature type="compositionally biased region" description="Low complexity" evidence="1">
    <location>
        <begin position="89"/>
        <end position="104"/>
    </location>
</feature>
<protein>
    <submittedName>
        <fullName evidence="2">Uncharacterized protein</fullName>
    </submittedName>
</protein>
<evidence type="ECO:0000313" key="3">
    <source>
        <dbReference type="Proteomes" id="UP000566819"/>
    </source>
</evidence>
<comment type="caution">
    <text evidence="2">The sequence shown here is derived from an EMBL/GenBank/DDBJ whole genome shotgun (WGS) entry which is preliminary data.</text>
</comment>
<sequence length="112" mass="12331">MASDLVDTYTAVAELIDVLINPPTSPPSLYVDLEGVNLSRNYSKRSGIGIIDHNNDYVPTIDEILYTKLQRRLYDEVDIEATTSEKVEPSSSDDSSGLSDSYPDLSDDDGEN</sequence>